<dbReference type="NCBIfam" id="TIGR01845">
    <property type="entry name" value="outer_NodT"/>
    <property type="match status" value="1"/>
</dbReference>
<dbReference type="InterPro" id="IPR003423">
    <property type="entry name" value="OMP_efflux"/>
</dbReference>
<dbReference type="STRING" id="679937.Bcop_2197"/>
<dbReference type="InterPro" id="IPR010131">
    <property type="entry name" value="MdtP/NodT-like"/>
</dbReference>
<dbReference type="Proteomes" id="UP000018439">
    <property type="component" value="Chromosome"/>
</dbReference>
<organism evidence="3 4">
    <name type="scientific">Bacteroides coprosuis DSM 18011</name>
    <dbReference type="NCBI Taxonomy" id="679937"/>
    <lineage>
        <taxon>Bacteria</taxon>
        <taxon>Pseudomonadati</taxon>
        <taxon>Bacteroidota</taxon>
        <taxon>Bacteroidia</taxon>
        <taxon>Bacteroidales</taxon>
        <taxon>Bacteroidaceae</taxon>
        <taxon>Bacteroides</taxon>
    </lineage>
</organism>
<protein>
    <submittedName>
        <fullName evidence="3">RND efflux system, outer membrane lipoprotein, NodT family</fullName>
    </submittedName>
</protein>
<gene>
    <name evidence="3" type="ORF">Bcop_2197</name>
</gene>
<comment type="subcellular location">
    <subcellularLocation>
        <location evidence="2">Cell membrane</location>
        <topology evidence="2">Lipid-anchor</topology>
    </subcellularLocation>
</comment>
<dbReference type="Pfam" id="PF02321">
    <property type="entry name" value="OEP"/>
    <property type="match status" value="2"/>
</dbReference>
<keyword evidence="2" id="KW-0564">Palmitate</keyword>
<sequence>MKYIQKNIKYTVIIFCAIITLSSCKVGKSYTRPDVALPDSLIAGQDSISMSDLAWWQIYTDPLLVSLIEQALEYNKDVLIAATRVKELAAKKRIDTANLFPQLDAGASVYTKATRDEDGNTTNSHSYSGNIALSWELDLWGNLRWSRQVSIAEYLQSIEAQRAIQLTIISEVAQAYYELIALDAEMEILQQTLEDRKASIRLARIRFEGGLTSEIPYQQAQVELARTATMIPEQERAITLKENELAFLIGSYPKKINRSKSLESLYSIEELPYGLPSQLLERRPDIRGAEQSLIAAHASVGVSYTNMFPRISLTGKVGSDNSELSSFLKTPYSLIEGALVTPLFQMGKNRAAWKAQKAAYEQELYSYEKTVLNAFIETQNSIVNYNKQREVHSLKSHLERSAQKYVEFARLQYINGAINYMDVLDAQRGYLDAQIGLNNAVRDELLAVIQLYKTLGGGW</sequence>
<dbReference type="SUPFAM" id="SSF56954">
    <property type="entry name" value="Outer membrane efflux proteins (OEP)"/>
    <property type="match status" value="1"/>
</dbReference>
<dbReference type="AlphaFoldDB" id="F3ZTX7"/>
<keyword evidence="2 3" id="KW-0449">Lipoprotein</keyword>
<evidence type="ECO:0000256" key="1">
    <source>
        <dbReference type="ARBA" id="ARBA00007613"/>
    </source>
</evidence>
<reference evidence="3 4" key="1">
    <citation type="journal article" date="2011" name="Stand. Genomic Sci.">
        <title>Non-contiguous finished genome sequence of Bacteroides coprosuis type strain (PC139).</title>
        <authorList>
            <person name="Land M."/>
            <person name="Held B."/>
            <person name="Gronow S."/>
            <person name="Abt B."/>
            <person name="Lucas S."/>
            <person name="Del Rio T.G."/>
            <person name="Nolan M."/>
            <person name="Tice H."/>
            <person name="Cheng J.F."/>
            <person name="Pitluck S."/>
            <person name="Liolios K."/>
            <person name="Pagani I."/>
            <person name="Ivanova N."/>
            <person name="Mavromatis K."/>
            <person name="Mikhailova N."/>
            <person name="Pati A."/>
            <person name="Tapia R."/>
            <person name="Han C."/>
            <person name="Goodwin L."/>
            <person name="Chen A."/>
            <person name="Palaniappan K."/>
            <person name="Hauser L."/>
            <person name="Brambilla E.M."/>
            <person name="Rohde M."/>
            <person name="Goker M."/>
            <person name="Detter J.C."/>
            <person name="Woyke T."/>
            <person name="Bristow J."/>
            <person name="Eisen J.A."/>
            <person name="Markowitz V."/>
            <person name="Hugenholtz P."/>
            <person name="Kyrpides N.C."/>
            <person name="Klenk H.P."/>
            <person name="Lapidus A."/>
        </authorList>
    </citation>
    <scope>NUCLEOTIDE SEQUENCE [LARGE SCALE GENOMIC DNA]</scope>
    <source>
        <strain evidence="3 4">DSM 18011</strain>
    </source>
</reference>
<dbReference type="eggNOG" id="COG1538">
    <property type="taxonomic scope" value="Bacteria"/>
</dbReference>
<dbReference type="GO" id="GO:0005886">
    <property type="term" value="C:plasma membrane"/>
    <property type="evidence" value="ECO:0007669"/>
    <property type="project" value="UniProtKB-SubCell"/>
</dbReference>
<dbReference type="PANTHER" id="PTHR30203">
    <property type="entry name" value="OUTER MEMBRANE CATION EFFLUX PROTEIN"/>
    <property type="match status" value="1"/>
</dbReference>
<dbReference type="PANTHER" id="PTHR30203:SF33">
    <property type="entry name" value="BLR4455 PROTEIN"/>
    <property type="match status" value="1"/>
</dbReference>
<dbReference type="HOGENOM" id="CLU_012817_13_3_10"/>
<keyword evidence="2" id="KW-0812">Transmembrane</keyword>
<dbReference type="Gene3D" id="2.20.200.10">
    <property type="entry name" value="Outer membrane efflux proteins (OEP)"/>
    <property type="match status" value="1"/>
</dbReference>
<dbReference type="PROSITE" id="PS51257">
    <property type="entry name" value="PROKAR_LIPOPROTEIN"/>
    <property type="match status" value="1"/>
</dbReference>
<dbReference type="EMBL" id="CM001167">
    <property type="protein sequence ID" value="EGJ72361.1"/>
    <property type="molecule type" value="Genomic_DNA"/>
</dbReference>
<evidence type="ECO:0000313" key="4">
    <source>
        <dbReference type="Proteomes" id="UP000018439"/>
    </source>
</evidence>
<evidence type="ECO:0000256" key="2">
    <source>
        <dbReference type="RuleBase" id="RU362097"/>
    </source>
</evidence>
<proteinExistence type="inferred from homology"/>
<dbReference type="GO" id="GO:0015562">
    <property type="term" value="F:efflux transmembrane transporter activity"/>
    <property type="evidence" value="ECO:0007669"/>
    <property type="project" value="InterPro"/>
</dbReference>
<accession>F3ZTX7</accession>
<keyword evidence="2" id="KW-0472">Membrane</keyword>
<name>F3ZTX7_9BACE</name>
<dbReference type="Gene3D" id="1.20.1600.10">
    <property type="entry name" value="Outer membrane efflux proteins (OEP)"/>
    <property type="match status" value="1"/>
</dbReference>
<keyword evidence="4" id="KW-1185">Reference proteome</keyword>
<dbReference type="OrthoDB" id="9770517at2"/>
<comment type="similarity">
    <text evidence="1 2">Belongs to the outer membrane factor (OMF) (TC 1.B.17) family.</text>
</comment>
<evidence type="ECO:0000313" key="3">
    <source>
        <dbReference type="EMBL" id="EGJ72361.1"/>
    </source>
</evidence>
<keyword evidence="2" id="KW-1134">Transmembrane beta strand</keyword>